<comment type="caution">
    <text evidence="1">The sequence shown here is derived from an EMBL/GenBank/DDBJ whole genome shotgun (WGS) entry which is preliminary data.</text>
</comment>
<feature type="non-terminal residue" evidence="1">
    <location>
        <position position="79"/>
    </location>
</feature>
<accession>A0ABU6YJG5</accession>
<organism evidence="1 2">
    <name type="scientific">Stylosanthes scabra</name>
    <dbReference type="NCBI Taxonomy" id="79078"/>
    <lineage>
        <taxon>Eukaryota</taxon>
        <taxon>Viridiplantae</taxon>
        <taxon>Streptophyta</taxon>
        <taxon>Embryophyta</taxon>
        <taxon>Tracheophyta</taxon>
        <taxon>Spermatophyta</taxon>
        <taxon>Magnoliopsida</taxon>
        <taxon>eudicotyledons</taxon>
        <taxon>Gunneridae</taxon>
        <taxon>Pentapetalae</taxon>
        <taxon>rosids</taxon>
        <taxon>fabids</taxon>
        <taxon>Fabales</taxon>
        <taxon>Fabaceae</taxon>
        <taxon>Papilionoideae</taxon>
        <taxon>50 kb inversion clade</taxon>
        <taxon>dalbergioids sensu lato</taxon>
        <taxon>Dalbergieae</taxon>
        <taxon>Pterocarpus clade</taxon>
        <taxon>Stylosanthes</taxon>
    </lineage>
</organism>
<sequence length="79" mass="9252">MRNLPLVFSSTFFRQKSLVGGVDDPQFSSELNNVHPYKASYKDFKRFFVKVMSVEGSFPFFLDENLSERIAFFLDDRSQ</sequence>
<name>A0ABU6YJG5_9FABA</name>
<evidence type="ECO:0000313" key="2">
    <source>
        <dbReference type="Proteomes" id="UP001341840"/>
    </source>
</evidence>
<keyword evidence="2" id="KW-1185">Reference proteome</keyword>
<dbReference type="EMBL" id="JASCZI010242191">
    <property type="protein sequence ID" value="MED6210060.1"/>
    <property type="molecule type" value="Genomic_DNA"/>
</dbReference>
<proteinExistence type="predicted"/>
<protein>
    <submittedName>
        <fullName evidence="1">Uncharacterized protein</fullName>
    </submittedName>
</protein>
<gene>
    <name evidence="1" type="ORF">PIB30_060509</name>
</gene>
<dbReference type="Proteomes" id="UP001341840">
    <property type="component" value="Unassembled WGS sequence"/>
</dbReference>
<reference evidence="1 2" key="1">
    <citation type="journal article" date="2023" name="Plants (Basel)">
        <title>Bridging the Gap: Combining Genomics and Transcriptomics Approaches to Understand Stylosanthes scabra, an Orphan Legume from the Brazilian Caatinga.</title>
        <authorList>
            <person name="Ferreira-Neto J.R.C."/>
            <person name="da Silva M.D."/>
            <person name="Binneck E."/>
            <person name="de Melo N.F."/>
            <person name="da Silva R.H."/>
            <person name="de Melo A.L.T.M."/>
            <person name="Pandolfi V."/>
            <person name="Bustamante F.O."/>
            <person name="Brasileiro-Vidal A.C."/>
            <person name="Benko-Iseppon A.M."/>
        </authorList>
    </citation>
    <scope>NUCLEOTIDE SEQUENCE [LARGE SCALE GENOMIC DNA]</scope>
    <source>
        <tissue evidence="1">Leaves</tissue>
    </source>
</reference>
<evidence type="ECO:0000313" key="1">
    <source>
        <dbReference type="EMBL" id="MED6210060.1"/>
    </source>
</evidence>